<evidence type="ECO:0000313" key="5">
    <source>
        <dbReference type="Proteomes" id="UP001215598"/>
    </source>
</evidence>
<dbReference type="InterPro" id="IPR050819">
    <property type="entry name" value="Tripeptidyl-peptidase_I"/>
</dbReference>
<feature type="domain" description="Peptidase S53 activation" evidence="3">
    <location>
        <begin position="36"/>
        <end position="178"/>
    </location>
</feature>
<dbReference type="PANTHER" id="PTHR14218">
    <property type="entry name" value="PROTEASE S8 TRIPEPTIDYL PEPTIDASE I CLN2"/>
    <property type="match status" value="1"/>
</dbReference>
<dbReference type="PANTHER" id="PTHR14218:SF15">
    <property type="entry name" value="TRIPEPTIDYL-PEPTIDASE 1"/>
    <property type="match status" value="1"/>
</dbReference>
<dbReference type="SUPFAM" id="SSF54897">
    <property type="entry name" value="Protease propeptides/inhibitors"/>
    <property type="match status" value="1"/>
</dbReference>
<reference evidence="4" key="1">
    <citation type="submission" date="2023-03" db="EMBL/GenBank/DDBJ databases">
        <title>Massive genome expansion in bonnet fungi (Mycena s.s.) driven by repeated elements and novel gene families across ecological guilds.</title>
        <authorList>
            <consortium name="Lawrence Berkeley National Laboratory"/>
            <person name="Harder C.B."/>
            <person name="Miyauchi S."/>
            <person name="Viragh M."/>
            <person name="Kuo A."/>
            <person name="Thoen E."/>
            <person name="Andreopoulos B."/>
            <person name="Lu D."/>
            <person name="Skrede I."/>
            <person name="Drula E."/>
            <person name="Henrissat B."/>
            <person name="Morin E."/>
            <person name="Kohler A."/>
            <person name="Barry K."/>
            <person name="LaButti K."/>
            <person name="Morin E."/>
            <person name="Salamov A."/>
            <person name="Lipzen A."/>
            <person name="Mereny Z."/>
            <person name="Hegedus B."/>
            <person name="Baldrian P."/>
            <person name="Stursova M."/>
            <person name="Weitz H."/>
            <person name="Taylor A."/>
            <person name="Grigoriev I.V."/>
            <person name="Nagy L.G."/>
            <person name="Martin F."/>
            <person name="Kauserud H."/>
        </authorList>
    </citation>
    <scope>NUCLEOTIDE SEQUENCE</scope>
    <source>
        <strain evidence="4">CBHHK182m</strain>
    </source>
</reference>
<dbReference type="GO" id="GO:0004175">
    <property type="term" value="F:endopeptidase activity"/>
    <property type="evidence" value="ECO:0007669"/>
    <property type="project" value="TreeGrafter"/>
</dbReference>
<dbReference type="InterPro" id="IPR015366">
    <property type="entry name" value="S53_propep"/>
</dbReference>
<evidence type="ECO:0000256" key="1">
    <source>
        <dbReference type="SAM" id="MobiDB-lite"/>
    </source>
</evidence>
<keyword evidence="2" id="KW-0732">Signal</keyword>
<sequence>MSCRALLAFLSILSVASGLSVASKRMVVQHSRPSAPAGFVSQGAAPATEILNIRLALASNNLAGLQQKLLSVSTPGSSEFRQWLSKDEVTSYVQPSAETVAAFNTWTSANGITPGATSPHGDWVSISVPVSRANTLFAAKFEVFTHPDIKSNLVRTLSVLLPSELVGHVDVIHPSTDFVRTSPRLASIPTRKGPAPPAKPCDTSVDSHPTPPAKSCDTSVGSGRITPTTLCKLERRHERGHPGKQAGLGAPQPRGPRSSSQVSPMDPLAKIM</sequence>
<feature type="signal peptide" evidence="2">
    <location>
        <begin position="1"/>
        <end position="18"/>
    </location>
</feature>
<accession>A0AAD7MBS0</accession>
<feature type="compositionally biased region" description="Polar residues" evidence="1">
    <location>
        <begin position="216"/>
        <end position="229"/>
    </location>
</feature>
<dbReference type="EMBL" id="JARKIB010000424">
    <property type="protein sequence ID" value="KAJ7709215.1"/>
    <property type="molecule type" value="Genomic_DNA"/>
</dbReference>
<feature type="region of interest" description="Disordered" evidence="1">
    <location>
        <begin position="183"/>
        <end position="272"/>
    </location>
</feature>
<dbReference type="CDD" id="cd11377">
    <property type="entry name" value="Pro-peptidase_S53"/>
    <property type="match status" value="1"/>
</dbReference>
<evidence type="ECO:0000259" key="3">
    <source>
        <dbReference type="SMART" id="SM00944"/>
    </source>
</evidence>
<dbReference type="Proteomes" id="UP001215598">
    <property type="component" value="Unassembled WGS sequence"/>
</dbReference>
<feature type="chain" id="PRO_5042038669" evidence="2">
    <location>
        <begin position="19"/>
        <end position="272"/>
    </location>
</feature>
<dbReference type="SMART" id="SM00944">
    <property type="entry name" value="Pro-kuma_activ"/>
    <property type="match status" value="1"/>
</dbReference>
<protein>
    <submittedName>
        <fullName evidence="4">Pro-kumamolisin, activation domain-containing protein</fullName>
    </submittedName>
</protein>
<comment type="caution">
    <text evidence="4">The sequence shown here is derived from an EMBL/GenBank/DDBJ whole genome shotgun (WGS) entry which is preliminary data.</text>
</comment>
<dbReference type="AlphaFoldDB" id="A0AAD7MBS0"/>
<proteinExistence type="predicted"/>
<name>A0AAD7MBS0_9AGAR</name>
<evidence type="ECO:0000256" key="2">
    <source>
        <dbReference type="SAM" id="SignalP"/>
    </source>
</evidence>
<dbReference type="GO" id="GO:0006508">
    <property type="term" value="P:proteolysis"/>
    <property type="evidence" value="ECO:0007669"/>
    <property type="project" value="TreeGrafter"/>
</dbReference>
<organism evidence="4 5">
    <name type="scientific">Mycena metata</name>
    <dbReference type="NCBI Taxonomy" id="1033252"/>
    <lineage>
        <taxon>Eukaryota</taxon>
        <taxon>Fungi</taxon>
        <taxon>Dikarya</taxon>
        <taxon>Basidiomycota</taxon>
        <taxon>Agaricomycotina</taxon>
        <taxon>Agaricomycetes</taxon>
        <taxon>Agaricomycetidae</taxon>
        <taxon>Agaricales</taxon>
        <taxon>Marasmiineae</taxon>
        <taxon>Mycenaceae</taxon>
        <taxon>Mycena</taxon>
    </lineage>
</organism>
<dbReference type="GO" id="GO:0008240">
    <property type="term" value="F:tripeptidyl-peptidase activity"/>
    <property type="evidence" value="ECO:0007669"/>
    <property type="project" value="TreeGrafter"/>
</dbReference>
<feature type="compositionally biased region" description="Basic and acidic residues" evidence="1">
    <location>
        <begin position="232"/>
        <end position="241"/>
    </location>
</feature>
<dbReference type="Pfam" id="PF09286">
    <property type="entry name" value="Pro-kuma_activ"/>
    <property type="match status" value="1"/>
</dbReference>
<keyword evidence="5" id="KW-1185">Reference proteome</keyword>
<gene>
    <name evidence="4" type="ORF">B0H16DRAFT_1822081</name>
</gene>
<evidence type="ECO:0000313" key="4">
    <source>
        <dbReference type="EMBL" id="KAJ7709215.1"/>
    </source>
</evidence>